<feature type="domain" description="STAS" evidence="1">
    <location>
        <begin position="1"/>
        <end position="93"/>
    </location>
</feature>
<dbReference type="PROSITE" id="PS50801">
    <property type="entry name" value="STAS"/>
    <property type="match status" value="1"/>
</dbReference>
<organism evidence="2 3">
    <name type="scientific">Candidatus Endobugula sertula</name>
    <name type="common">Bugula neritina bacterial symbiont</name>
    <dbReference type="NCBI Taxonomy" id="62101"/>
    <lineage>
        <taxon>Bacteria</taxon>
        <taxon>Pseudomonadati</taxon>
        <taxon>Pseudomonadota</taxon>
        <taxon>Gammaproteobacteria</taxon>
        <taxon>Cellvibrionales</taxon>
        <taxon>Cellvibrionaceae</taxon>
        <taxon>Candidatus Endobugula</taxon>
    </lineage>
</organism>
<dbReference type="Pfam" id="PF13466">
    <property type="entry name" value="STAS_2"/>
    <property type="match status" value="1"/>
</dbReference>
<evidence type="ECO:0000313" key="2">
    <source>
        <dbReference type="EMBL" id="ODS23974.1"/>
    </source>
</evidence>
<dbReference type="InterPro" id="IPR036513">
    <property type="entry name" value="STAS_dom_sf"/>
</dbReference>
<accession>A0A1D2QR10</accession>
<protein>
    <recommendedName>
        <fullName evidence="1">STAS domain-containing protein</fullName>
    </recommendedName>
</protein>
<dbReference type="STRING" id="62101.AB835_06070"/>
<gene>
    <name evidence="2" type="ORF">AB835_06070</name>
</gene>
<comment type="caution">
    <text evidence="2">The sequence shown here is derived from an EMBL/GenBank/DDBJ whole genome shotgun (WGS) entry which is preliminary data.</text>
</comment>
<evidence type="ECO:0000313" key="3">
    <source>
        <dbReference type="Proteomes" id="UP000242502"/>
    </source>
</evidence>
<sequence>MSSAIHVIDCGDALTIANVAAIHHKIQEALKNSSNIELAASDVEKVDTAGLQVFVALQKEVEKTHGQLIWKNPSDALRKAADTLGLTKCISLD</sequence>
<dbReference type="Gene3D" id="3.30.750.24">
    <property type="entry name" value="STAS domain"/>
    <property type="match status" value="1"/>
</dbReference>
<dbReference type="InterPro" id="IPR058548">
    <property type="entry name" value="MlaB-like_STAS"/>
</dbReference>
<name>A0A1D2QR10_9GAMM</name>
<dbReference type="AlphaFoldDB" id="A0A1D2QR10"/>
<dbReference type="EMBL" id="MDLC01000016">
    <property type="protein sequence ID" value="ODS23974.1"/>
    <property type="molecule type" value="Genomic_DNA"/>
</dbReference>
<dbReference type="InterPro" id="IPR052746">
    <property type="entry name" value="MlaB_ABC_Transporter"/>
</dbReference>
<dbReference type="Proteomes" id="UP000242502">
    <property type="component" value="Unassembled WGS sequence"/>
</dbReference>
<dbReference type="CDD" id="cd07043">
    <property type="entry name" value="STAS_anti-anti-sigma_factors"/>
    <property type="match status" value="1"/>
</dbReference>
<dbReference type="PANTHER" id="PTHR35849:SF2">
    <property type="entry name" value="BLR2341 PROTEIN"/>
    <property type="match status" value="1"/>
</dbReference>
<dbReference type="PANTHER" id="PTHR35849">
    <property type="entry name" value="BLR2341 PROTEIN"/>
    <property type="match status" value="1"/>
</dbReference>
<evidence type="ECO:0000259" key="1">
    <source>
        <dbReference type="PROSITE" id="PS50801"/>
    </source>
</evidence>
<dbReference type="SUPFAM" id="SSF52091">
    <property type="entry name" value="SpoIIaa-like"/>
    <property type="match status" value="1"/>
</dbReference>
<dbReference type="InterPro" id="IPR002645">
    <property type="entry name" value="STAS_dom"/>
</dbReference>
<proteinExistence type="predicted"/>
<reference evidence="2 3" key="1">
    <citation type="journal article" date="2016" name="Appl. Environ. Microbiol.">
        <title>Lack of Overt Genome Reduction in the Bryostatin-Producing Bryozoan Symbiont "Candidatus Endobugula sertula".</title>
        <authorList>
            <person name="Miller I.J."/>
            <person name="Vanee N."/>
            <person name="Fong S.S."/>
            <person name="Lim-Fong G.E."/>
            <person name="Kwan J.C."/>
        </authorList>
    </citation>
    <scope>NUCLEOTIDE SEQUENCE [LARGE SCALE GENOMIC DNA]</scope>
    <source>
        <strain evidence="2">AB1-4</strain>
    </source>
</reference>